<evidence type="ECO:0000313" key="8">
    <source>
        <dbReference type="EMBL" id="NQV65764.1"/>
    </source>
</evidence>
<dbReference type="NCBIfam" id="NF007111">
    <property type="entry name" value="PRK09560.1"/>
    <property type="match status" value="1"/>
</dbReference>
<dbReference type="NCBIfam" id="NF007112">
    <property type="entry name" value="PRK09561.1"/>
    <property type="match status" value="1"/>
</dbReference>
<feature type="transmembrane region" description="Helical" evidence="7">
    <location>
        <begin position="183"/>
        <end position="199"/>
    </location>
</feature>
<keyword evidence="4 7" id="KW-1133">Transmembrane helix</keyword>
<keyword evidence="7" id="KW-0406">Ion transport</keyword>
<feature type="transmembrane region" description="Helical" evidence="7">
    <location>
        <begin position="211"/>
        <end position="239"/>
    </location>
</feature>
<dbReference type="EMBL" id="JABMOJ010000391">
    <property type="protein sequence ID" value="NQV65764.1"/>
    <property type="molecule type" value="Genomic_DNA"/>
</dbReference>
<feature type="transmembrane region" description="Helical" evidence="7">
    <location>
        <begin position="366"/>
        <end position="384"/>
    </location>
</feature>
<feature type="transmembrane region" description="Helical" evidence="7">
    <location>
        <begin position="93"/>
        <end position="116"/>
    </location>
</feature>
<comment type="similarity">
    <text evidence="7">Belongs to the NhaA Na(+)/H(+) (TC 2.A.33) antiporter family.</text>
</comment>
<feature type="transmembrane region" description="Helical" evidence="7">
    <location>
        <begin position="295"/>
        <end position="316"/>
    </location>
</feature>
<dbReference type="AlphaFoldDB" id="A0A972VWV5"/>
<evidence type="ECO:0000256" key="7">
    <source>
        <dbReference type="HAMAP-Rule" id="MF_01844"/>
    </source>
</evidence>
<evidence type="ECO:0000256" key="1">
    <source>
        <dbReference type="ARBA" id="ARBA00004429"/>
    </source>
</evidence>
<protein>
    <recommendedName>
        <fullName evidence="7">Na(+)/H(+) antiporter NhaA</fullName>
    </recommendedName>
    <alternativeName>
        <fullName evidence="7">Sodium/proton antiporter NhaA</fullName>
    </alternativeName>
</protein>
<dbReference type="InterPro" id="IPR023171">
    <property type="entry name" value="Na/H_antiporter_dom_sf"/>
</dbReference>
<accession>A0A972VWV5</accession>
<dbReference type="PANTHER" id="PTHR30341">
    <property type="entry name" value="SODIUM ION/PROTON ANTIPORTER NHAA-RELATED"/>
    <property type="match status" value="1"/>
</dbReference>
<keyword evidence="7" id="KW-0813">Transport</keyword>
<dbReference type="InterPro" id="IPR004670">
    <property type="entry name" value="NhaA"/>
</dbReference>
<keyword evidence="6 7" id="KW-0739">Sodium transport</keyword>
<name>A0A972VWV5_9GAMM</name>
<keyword evidence="5 7" id="KW-0472">Membrane</keyword>
<feature type="transmembrane region" description="Helical" evidence="7">
    <location>
        <begin position="128"/>
        <end position="147"/>
    </location>
</feature>
<reference evidence="8" key="1">
    <citation type="submission" date="2020-05" db="EMBL/GenBank/DDBJ databases">
        <title>Sulfur intermediates as new biogeochemical hubs in an aquatic model microbial ecosystem.</title>
        <authorList>
            <person name="Vigneron A."/>
        </authorList>
    </citation>
    <scope>NUCLEOTIDE SEQUENCE</scope>
    <source>
        <strain evidence="8">Bin.250</strain>
    </source>
</reference>
<dbReference type="PANTHER" id="PTHR30341:SF0">
    <property type="entry name" value="NA(+)_H(+) ANTIPORTER NHAA"/>
    <property type="match status" value="1"/>
</dbReference>
<comment type="subcellular location">
    <subcellularLocation>
        <location evidence="1">Cell inner membrane</location>
        <topology evidence="1">Multi-pass membrane protein</topology>
    </subcellularLocation>
    <subcellularLocation>
        <location evidence="7">Cell membrane</location>
        <topology evidence="7">Multi-pass membrane protein</topology>
    </subcellularLocation>
</comment>
<keyword evidence="7" id="KW-0915">Sodium</keyword>
<evidence type="ECO:0000256" key="4">
    <source>
        <dbReference type="ARBA" id="ARBA00022989"/>
    </source>
</evidence>
<sequence>MVIETVITRFLRLEASSGILLLIAATLAMLAENSFASTYYEALLDLPVQIRIGDFEIAKPLLLWINDGLMAIFFFLIGLEVKREVLHGELSDPARVVLPIVGAAGGMLIPALIYAWVNWGNPLAMNGWAIPSATDIAFALAVLALVGSSVPASLKLFLMALAIADDLGAIVIIALFYTSQLSVLSLVVAAIAALGLFVLNRRGVLSLVPYLLVGLVLWVAVLKSGVHATLAGVLVAMFIPYRKAPGQELTQLERLEDDLHPAVVYGILPLFAFANTGISFAGLTLQSLLEPVPLGIALGLFVGNQVGVMGFCWVAIKLGLARLPSGANWVHMYGISCLCGIGFTMSLFISSLAFEAAGGGAMINDRLGILVGSMAAALLGFAVLKLAGRPAAPTTPATGS</sequence>
<proteinExistence type="inferred from homology"/>
<gene>
    <name evidence="7 8" type="primary">nhaA</name>
    <name evidence="8" type="ORF">HQ497_10410</name>
</gene>
<dbReference type="Proteomes" id="UP000754644">
    <property type="component" value="Unassembled WGS sequence"/>
</dbReference>
<comment type="catalytic activity">
    <reaction evidence="7">
        <text>Na(+)(in) + 2 H(+)(out) = Na(+)(out) + 2 H(+)(in)</text>
        <dbReference type="Rhea" id="RHEA:29251"/>
        <dbReference type="ChEBI" id="CHEBI:15378"/>
        <dbReference type="ChEBI" id="CHEBI:29101"/>
    </reaction>
</comment>
<comment type="function">
    <text evidence="7">Na(+)/H(+) antiporter that extrudes sodium in exchange for external protons.</text>
</comment>
<feature type="transmembrane region" description="Helical" evidence="7">
    <location>
        <begin position="19"/>
        <end position="40"/>
    </location>
</feature>
<dbReference type="GO" id="GO:0006885">
    <property type="term" value="P:regulation of pH"/>
    <property type="evidence" value="ECO:0007669"/>
    <property type="project" value="UniProtKB-UniRule"/>
</dbReference>
<feature type="transmembrane region" description="Helical" evidence="7">
    <location>
        <begin position="60"/>
        <end position="81"/>
    </location>
</feature>
<organism evidence="8 9">
    <name type="scientific">SAR86 cluster bacterium</name>
    <dbReference type="NCBI Taxonomy" id="2030880"/>
    <lineage>
        <taxon>Bacteria</taxon>
        <taxon>Pseudomonadati</taxon>
        <taxon>Pseudomonadota</taxon>
        <taxon>Gammaproteobacteria</taxon>
        <taxon>SAR86 cluster</taxon>
    </lineage>
</organism>
<evidence type="ECO:0000313" key="9">
    <source>
        <dbReference type="Proteomes" id="UP000754644"/>
    </source>
</evidence>
<comment type="caution">
    <text evidence="8">The sequence shown here is derived from an EMBL/GenBank/DDBJ whole genome shotgun (WGS) entry which is preliminary data.</text>
</comment>
<evidence type="ECO:0000256" key="6">
    <source>
        <dbReference type="ARBA" id="ARBA00023201"/>
    </source>
</evidence>
<feature type="transmembrane region" description="Helical" evidence="7">
    <location>
        <begin position="259"/>
        <end position="283"/>
    </location>
</feature>
<evidence type="ECO:0000256" key="2">
    <source>
        <dbReference type="ARBA" id="ARBA00022475"/>
    </source>
</evidence>
<dbReference type="Pfam" id="PF06965">
    <property type="entry name" value="Na_H_antiport_1"/>
    <property type="match status" value="1"/>
</dbReference>
<dbReference type="HAMAP" id="MF_01844">
    <property type="entry name" value="NhaA"/>
    <property type="match status" value="1"/>
</dbReference>
<dbReference type="GO" id="GO:0005886">
    <property type="term" value="C:plasma membrane"/>
    <property type="evidence" value="ECO:0007669"/>
    <property type="project" value="UniProtKB-SubCell"/>
</dbReference>
<feature type="transmembrane region" description="Helical" evidence="7">
    <location>
        <begin position="156"/>
        <end position="177"/>
    </location>
</feature>
<keyword evidence="3 7" id="KW-0812">Transmembrane</keyword>
<feature type="transmembrane region" description="Helical" evidence="7">
    <location>
        <begin position="328"/>
        <end position="354"/>
    </location>
</feature>
<evidence type="ECO:0000256" key="5">
    <source>
        <dbReference type="ARBA" id="ARBA00023136"/>
    </source>
</evidence>
<dbReference type="GO" id="GO:0015385">
    <property type="term" value="F:sodium:proton antiporter activity"/>
    <property type="evidence" value="ECO:0007669"/>
    <property type="project" value="UniProtKB-UniRule"/>
</dbReference>
<dbReference type="NCBIfam" id="TIGR00773">
    <property type="entry name" value="NhaA"/>
    <property type="match status" value="1"/>
</dbReference>
<evidence type="ECO:0000256" key="3">
    <source>
        <dbReference type="ARBA" id="ARBA00022692"/>
    </source>
</evidence>
<keyword evidence="7" id="KW-0050">Antiport</keyword>
<dbReference type="Gene3D" id="1.20.1530.10">
    <property type="entry name" value="Na+/H+ antiporter like domain"/>
    <property type="match status" value="1"/>
</dbReference>
<keyword evidence="2 7" id="KW-1003">Cell membrane</keyword>